<evidence type="ECO:0000313" key="2">
    <source>
        <dbReference type="Proteomes" id="UP001603857"/>
    </source>
</evidence>
<evidence type="ECO:0000313" key="1">
    <source>
        <dbReference type="EMBL" id="KAL2330886.1"/>
    </source>
</evidence>
<accession>A0ABD1M561</accession>
<keyword evidence="2" id="KW-1185">Reference proteome</keyword>
<protein>
    <submittedName>
        <fullName evidence="1">Uncharacterized protein</fullName>
    </submittedName>
</protein>
<sequence>MLEMSDPHAHLQRRPKVGTRFFWQSLQLHQRLLGHVHLLKSGPWQRPQEPNRVGFDFSGKVNDGGDCVLTEKVLLFFRKPDVLHILIFKASPCLEVSSFQDLYVVVECFKRIVANARDTDEVRDGNC</sequence>
<comment type="caution">
    <text evidence="1">The sequence shown here is derived from an EMBL/GenBank/DDBJ whole genome shotgun (WGS) entry which is preliminary data.</text>
</comment>
<gene>
    <name evidence="1" type="ORF">Fmac_018467</name>
</gene>
<dbReference type="EMBL" id="JBGMDY010000006">
    <property type="protein sequence ID" value="KAL2330886.1"/>
    <property type="molecule type" value="Genomic_DNA"/>
</dbReference>
<dbReference type="Proteomes" id="UP001603857">
    <property type="component" value="Unassembled WGS sequence"/>
</dbReference>
<reference evidence="1 2" key="1">
    <citation type="submission" date="2024-08" db="EMBL/GenBank/DDBJ databases">
        <title>Insights into the chromosomal genome structure of Flemingia macrophylla.</title>
        <authorList>
            <person name="Ding Y."/>
            <person name="Zhao Y."/>
            <person name="Bi W."/>
            <person name="Wu M."/>
            <person name="Zhao G."/>
            <person name="Gong Y."/>
            <person name="Li W."/>
            <person name="Zhang P."/>
        </authorList>
    </citation>
    <scope>NUCLEOTIDE SEQUENCE [LARGE SCALE GENOMIC DNA]</scope>
    <source>
        <strain evidence="1">DYQJB</strain>
        <tissue evidence="1">Leaf</tissue>
    </source>
</reference>
<organism evidence="1 2">
    <name type="scientific">Flemingia macrophylla</name>
    <dbReference type="NCBI Taxonomy" id="520843"/>
    <lineage>
        <taxon>Eukaryota</taxon>
        <taxon>Viridiplantae</taxon>
        <taxon>Streptophyta</taxon>
        <taxon>Embryophyta</taxon>
        <taxon>Tracheophyta</taxon>
        <taxon>Spermatophyta</taxon>
        <taxon>Magnoliopsida</taxon>
        <taxon>eudicotyledons</taxon>
        <taxon>Gunneridae</taxon>
        <taxon>Pentapetalae</taxon>
        <taxon>rosids</taxon>
        <taxon>fabids</taxon>
        <taxon>Fabales</taxon>
        <taxon>Fabaceae</taxon>
        <taxon>Papilionoideae</taxon>
        <taxon>50 kb inversion clade</taxon>
        <taxon>NPAAA clade</taxon>
        <taxon>indigoferoid/millettioid clade</taxon>
        <taxon>Phaseoleae</taxon>
        <taxon>Flemingia</taxon>
    </lineage>
</organism>
<dbReference type="AlphaFoldDB" id="A0ABD1M561"/>
<proteinExistence type="predicted"/>
<name>A0ABD1M561_9FABA</name>